<dbReference type="EMBL" id="FMBI01000037">
    <property type="protein sequence ID" value="SCC54730.1"/>
    <property type="molecule type" value="Genomic_DNA"/>
</dbReference>
<name>A0A1C4FFP0_BACTU</name>
<accession>A0A1C4FFP0</accession>
<organism evidence="1 2">
    <name type="scientific">Bacillus thuringiensis</name>
    <dbReference type="NCBI Taxonomy" id="1428"/>
    <lineage>
        <taxon>Bacteria</taxon>
        <taxon>Bacillati</taxon>
        <taxon>Bacillota</taxon>
        <taxon>Bacilli</taxon>
        <taxon>Bacillales</taxon>
        <taxon>Bacillaceae</taxon>
        <taxon>Bacillus</taxon>
        <taxon>Bacillus cereus group</taxon>
    </lineage>
</organism>
<dbReference type="Proteomes" id="UP000195991">
    <property type="component" value="Unassembled WGS sequence"/>
</dbReference>
<proteinExistence type="predicted"/>
<sequence length="80" mass="9526">MKFYAIAYQFEEDSFYDLSTQEDTLFLKETCFLPTEELAQQIIDEELSVKYVPVEINLTSLQENGIWSYERGRVDVWDEN</sequence>
<gene>
    <name evidence="1" type="ORF">BTT61001_04282</name>
</gene>
<dbReference type="RefSeq" id="WP_061684751.1">
    <property type="nucleotide sequence ID" value="NZ_FMBI01000037.1"/>
</dbReference>
<protein>
    <submittedName>
        <fullName evidence="1">Uncharacterized protein</fullName>
    </submittedName>
</protein>
<dbReference type="AlphaFoldDB" id="A0A1C4FFP0"/>
<evidence type="ECO:0000313" key="1">
    <source>
        <dbReference type="EMBL" id="SCC54730.1"/>
    </source>
</evidence>
<reference evidence="1 2" key="1">
    <citation type="submission" date="2016-08" db="EMBL/GenBank/DDBJ databases">
        <authorList>
            <person name="Seilhamer J.J."/>
        </authorList>
    </citation>
    <scope>NUCLEOTIDE SEQUENCE [LARGE SCALE GENOMIC DNA]</scope>
    <source>
        <strain evidence="1 2">IEBC_T61001</strain>
    </source>
</reference>
<evidence type="ECO:0000313" key="2">
    <source>
        <dbReference type="Proteomes" id="UP000195991"/>
    </source>
</evidence>